<evidence type="ECO:0000313" key="3">
    <source>
        <dbReference type="EMBL" id="KAF3436302.1"/>
    </source>
</evidence>
<name>A0A8K0GP42_9ROSA</name>
<gene>
    <name evidence="3" type="ORF">FNV43_RR23394</name>
</gene>
<evidence type="ECO:0000313" key="4">
    <source>
        <dbReference type="Proteomes" id="UP000796880"/>
    </source>
</evidence>
<comment type="caution">
    <text evidence="3">The sequence shown here is derived from an EMBL/GenBank/DDBJ whole genome shotgun (WGS) entry which is preliminary data.</text>
</comment>
<sequence>MSSTPCFPQAALNSFASFIGSKETKTHIREKHKLGTRPKSRPTLYLILKWMLLGLHQLYWAHFEFRHPNRAQNLGQPAGTNSNLEGVLEPLARDEHPQAANTCMEKVNPDSSKGAKSANSSSKRKKAKYQTAVVRRSDRLQNIIRPASKQDVEPVIEDITLSDSDQEDDQEGVREEDQEDEQHAHMQEELPEPILCEKNMEEKIDYIVELLESIENSIETLNFKNESLTEENHQLSKQLEVARAKLEVYEKGPFWFSELMEKLKDAIVVGNLTRATETVVNILSGVGHNALPSQDVVREPGTAAKRKRGKQRKI</sequence>
<feature type="region of interest" description="Disordered" evidence="2">
    <location>
        <begin position="293"/>
        <end position="314"/>
    </location>
</feature>
<organism evidence="3 4">
    <name type="scientific">Rhamnella rubrinervis</name>
    <dbReference type="NCBI Taxonomy" id="2594499"/>
    <lineage>
        <taxon>Eukaryota</taxon>
        <taxon>Viridiplantae</taxon>
        <taxon>Streptophyta</taxon>
        <taxon>Embryophyta</taxon>
        <taxon>Tracheophyta</taxon>
        <taxon>Spermatophyta</taxon>
        <taxon>Magnoliopsida</taxon>
        <taxon>eudicotyledons</taxon>
        <taxon>Gunneridae</taxon>
        <taxon>Pentapetalae</taxon>
        <taxon>rosids</taxon>
        <taxon>fabids</taxon>
        <taxon>Rosales</taxon>
        <taxon>Rhamnaceae</taxon>
        <taxon>rhamnoid group</taxon>
        <taxon>Rhamneae</taxon>
        <taxon>Rhamnella</taxon>
    </lineage>
</organism>
<feature type="compositionally biased region" description="Low complexity" evidence="2">
    <location>
        <begin position="111"/>
        <end position="121"/>
    </location>
</feature>
<dbReference type="PANTHER" id="PTHR38936:SF1">
    <property type="entry name" value="DUF641 DOMAIN-CONTAINING PROTEIN"/>
    <property type="match status" value="1"/>
</dbReference>
<feature type="region of interest" description="Disordered" evidence="2">
    <location>
        <begin position="104"/>
        <end position="192"/>
    </location>
</feature>
<feature type="coiled-coil region" evidence="1">
    <location>
        <begin position="211"/>
        <end position="252"/>
    </location>
</feature>
<dbReference type="EMBL" id="VOIH02000010">
    <property type="protein sequence ID" value="KAF3436302.1"/>
    <property type="molecule type" value="Genomic_DNA"/>
</dbReference>
<dbReference type="Proteomes" id="UP000796880">
    <property type="component" value="Unassembled WGS sequence"/>
</dbReference>
<dbReference type="PANTHER" id="PTHR38936">
    <property type="entry name" value="TITIN-LIKE ISOFORM X2"/>
    <property type="match status" value="1"/>
</dbReference>
<dbReference type="OrthoDB" id="1937314at2759"/>
<keyword evidence="1" id="KW-0175">Coiled coil</keyword>
<evidence type="ECO:0000256" key="2">
    <source>
        <dbReference type="SAM" id="MobiDB-lite"/>
    </source>
</evidence>
<accession>A0A8K0GP42</accession>
<keyword evidence="4" id="KW-1185">Reference proteome</keyword>
<proteinExistence type="predicted"/>
<dbReference type="AlphaFoldDB" id="A0A8K0GP42"/>
<feature type="compositionally biased region" description="Basic and acidic residues" evidence="2">
    <location>
        <begin position="171"/>
        <end position="188"/>
    </location>
</feature>
<feature type="compositionally biased region" description="Basic residues" evidence="2">
    <location>
        <begin position="304"/>
        <end position="314"/>
    </location>
</feature>
<reference evidence="3" key="1">
    <citation type="submission" date="2020-03" db="EMBL/GenBank/DDBJ databases">
        <title>A high-quality chromosome-level genome assembly of a woody plant with both climbing and erect habits, Rhamnella rubrinervis.</title>
        <authorList>
            <person name="Lu Z."/>
            <person name="Yang Y."/>
            <person name="Zhu X."/>
            <person name="Sun Y."/>
        </authorList>
    </citation>
    <scope>NUCLEOTIDE SEQUENCE</scope>
    <source>
        <strain evidence="3">BYM</strain>
        <tissue evidence="3">Leaf</tissue>
    </source>
</reference>
<protein>
    <submittedName>
        <fullName evidence="3">Uncharacterized protein</fullName>
    </submittedName>
</protein>
<evidence type="ECO:0000256" key="1">
    <source>
        <dbReference type="SAM" id="Coils"/>
    </source>
</evidence>